<dbReference type="InterPro" id="IPR044304">
    <property type="entry name" value="NUBPL-like"/>
</dbReference>
<evidence type="ECO:0000256" key="4">
    <source>
        <dbReference type="ARBA" id="ARBA00023004"/>
    </source>
</evidence>
<evidence type="ECO:0000256" key="5">
    <source>
        <dbReference type="ARBA" id="ARBA00023014"/>
    </source>
</evidence>
<protein>
    <recommendedName>
        <fullName evidence="7">Iron-sulfur cluster carrier protein</fullName>
    </recommendedName>
</protein>
<keyword evidence="1 7" id="KW-0479">Metal-binding</keyword>
<dbReference type="GO" id="GO:0140663">
    <property type="term" value="F:ATP-dependent FeS chaperone activity"/>
    <property type="evidence" value="ECO:0007669"/>
    <property type="project" value="InterPro"/>
</dbReference>
<dbReference type="CDD" id="cd02037">
    <property type="entry name" value="Mrp_NBP35"/>
    <property type="match status" value="1"/>
</dbReference>
<dbReference type="GO" id="GO:0005524">
    <property type="term" value="F:ATP binding"/>
    <property type="evidence" value="ECO:0007669"/>
    <property type="project" value="UniProtKB-UniRule"/>
</dbReference>
<reference evidence="9" key="1">
    <citation type="submission" date="2017-08" db="EMBL/GenBank/DDBJ databases">
        <title>A dynamic microbial community with high functional redundancy inhabits the cold, oxic subseafloor aquifer.</title>
        <authorList>
            <person name="Tully B.J."/>
            <person name="Wheat C.G."/>
            <person name="Glazer B.T."/>
            <person name="Huber J.A."/>
        </authorList>
    </citation>
    <scope>NUCLEOTIDE SEQUENCE [LARGE SCALE GENOMIC DNA]</scope>
</reference>
<dbReference type="AlphaFoldDB" id="A0A2A5CA34"/>
<dbReference type="Pfam" id="PF10609">
    <property type="entry name" value="ParA"/>
    <property type="match status" value="1"/>
</dbReference>
<comment type="function">
    <text evidence="7">Binds and transfers iron-sulfur (Fe-S) clusters to target apoproteins. Can hydrolyze ATP.</text>
</comment>
<feature type="binding site" evidence="7">
    <location>
        <begin position="24"/>
        <end position="31"/>
    </location>
    <ligand>
        <name>ATP</name>
        <dbReference type="ChEBI" id="CHEBI:30616"/>
    </ligand>
</feature>
<keyword evidence="2 7" id="KW-0547">Nucleotide-binding</keyword>
<dbReference type="PANTHER" id="PTHR42961">
    <property type="entry name" value="IRON-SULFUR PROTEIN NUBPL"/>
    <property type="match status" value="1"/>
</dbReference>
<dbReference type="InterPro" id="IPR019591">
    <property type="entry name" value="Mrp/NBP35_ATP-bd"/>
</dbReference>
<evidence type="ECO:0000313" key="8">
    <source>
        <dbReference type="EMBL" id="PCJ40613.1"/>
    </source>
</evidence>
<dbReference type="GO" id="GO:0016887">
    <property type="term" value="F:ATP hydrolysis activity"/>
    <property type="evidence" value="ECO:0007669"/>
    <property type="project" value="UniProtKB-UniRule"/>
</dbReference>
<dbReference type="GO" id="GO:0005829">
    <property type="term" value="C:cytosol"/>
    <property type="evidence" value="ECO:0007669"/>
    <property type="project" value="TreeGrafter"/>
</dbReference>
<comment type="subunit">
    <text evidence="7">Homodimer.</text>
</comment>
<proteinExistence type="inferred from homology"/>
<dbReference type="SUPFAM" id="SSF52540">
    <property type="entry name" value="P-loop containing nucleoside triphosphate hydrolases"/>
    <property type="match status" value="1"/>
</dbReference>
<gene>
    <name evidence="8" type="ORF">COA71_10225</name>
</gene>
<keyword evidence="5 7" id="KW-0411">Iron-sulfur</keyword>
<dbReference type="GO" id="GO:0051539">
    <property type="term" value="F:4 iron, 4 sulfur cluster binding"/>
    <property type="evidence" value="ECO:0007669"/>
    <property type="project" value="TreeGrafter"/>
</dbReference>
<dbReference type="PROSITE" id="PS01215">
    <property type="entry name" value="MRP"/>
    <property type="match status" value="1"/>
</dbReference>
<evidence type="ECO:0000256" key="1">
    <source>
        <dbReference type="ARBA" id="ARBA00022723"/>
    </source>
</evidence>
<comment type="caution">
    <text evidence="8">The sequence shown here is derived from an EMBL/GenBank/DDBJ whole genome shotgun (WGS) entry which is preliminary data.</text>
</comment>
<dbReference type="PANTHER" id="PTHR42961:SF2">
    <property type="entry name" value="IRON-SULFUR PROTEIN NUBPL"/>
    <property type="match status" value="1"/>
</dbReference>
<dbReference type="GO" id="GO:0016226">
    <property type="term" value="P:iron-sulfur cluster assembly"/>
    <property type="evidence" value="ECO:0007669"/>
    <property type="project" value="InterPro"/>
</dbReference>
<evidence type="ECO:0000256" key="7">
    <source>
        <dbReference type="HAMAP-Rule" id="MF_02040"/>
    </source>
</evidence>
<dbReference type="Proteomes" id="UP000228987">
    <property type="component" value="Unassembled WGS sequence"/>
</dbReference>
<dbReference type="EMBL" id="NVWI01000008">
    <property type="protein sequence ID" value="PCJ40613.1"/>
    <property type="molecule type" value="Genomic_DNA"/>
</dbReference>
<evidence type="ECO:0000313" key="9">
    <source>
        <dbReference type="Proteomes" id="UP000228987"/>
    </source>
</evidence>
<evidence type="ECO:0000256" key="6">
    <source>
        <dbReference type="ARBA" id="ARBA00024036"/>
    </source>
</evidence>
<evidence type="ECO:0000256" key="2">
    <source>
        <dbReference type="ARBA" id="ARBA00022741"/>
    </source>
</evidence>
<keyword evidence="7" id="KW-0378">Hydrolase</keyword>
<dbReference type="InterPro" id="IPR027417">
    <property type="entry name" value="P-loop_NTPase"/>
</dbReference>
<organism evidence="8 9">
    <name type="scientific">SAR86 cluster bacterium</name>
    <dbReference type="NCBI Taxonomy" id="2030880"/>
    <lineage>
        <taxon>Bacteria</taxon>
        <taxon>Pseudomonadati</taxon>
        <taxon>Pseudomonadota</taxon>
        <taxon>Gammaproteobacteria</taxon>
        <taxon>SAR86 cluster</taxon>
    </lineage>
</organism>
<evidence type="ECO:0000256" key="3">
    <source>
        <dbReference type="ARBA" id="ARBA00022840"/>
    </source>
</evidence>
<name>A0A2A5CA34_9GAMM</name>
<keyword evidence="3 7" id="KW-0067">ATP-binding</keyword>
<keyword evidence="4 7" id="KW-0408">Iron</keyword>
<dbReference type="Gene3D" id="3.40.50.300">
    <property type="entry name" value="P-loop containing nucleotide triphosphate hydrolases"/>
    <property type="match status" value="1"/>
</dbReference>
<comment type="similarity">
    <text evidence="6 7">Belongs to the Mrp/NBP35 ATP-binding proteins family.</text>
</comment>
<dbReference type="HAMAP" id="MF_02040">
    <property type="entry name" value="Mrp_NBP35"/>
    <property type="match status" value="1"/>
</dbReference>
<accession>A0A2A5CA34</accession>
<sequence length="280" mass="29787">MSQKQENISPNLEGIKNIIVVASGKGGVGKSTTAVNLALSLKDQGATVGLFDADIYGPSIPTMLGLAEGTRPEIVDERTMKPIEAHGIKCHSIGFLVDANQAMVWRGPMVVGAFNQILNDTQWGELDYLVIDMPPGTGDIQLSLAQSVPVTGAVIVTTPQDVALLDAKRGIEMFRKVGIPILGVVENMSLHVCSECGHAEHIFGEGGAERIAKDYGVDVLGSLPLNIAIRERSDEGIPIVVADAYGKVSEIYRSIAARVVSTVKDLNSSLRTPNISIMDD</sequence>
<dbReference type="GO" id="GO:0046872">
    <property type="term" value="F:metal ion binding"/>
    <property type="evidence" value="ECO:0007669"/>
    <property type="project" value="UniProtKB-KW"/>
</dbReference>
<dbReference type="NCBIfam" id="NF008669">
    <property type="entry name" value="PRK11670.1"/>
    <property type="match status" value="1"/>
</dbReference>
<dbReference type="InterPro" id="IPR000808">
    <property type="entry name" value="Mrp-like_CS"/>
</dbReference>
<dbReference type="InterPro" id="IPR033756">
    <property type="entry name" value="YlxH/NBP35"/>
</dbReference>
<dbReference type="FunFam" id="3.40.50.300:FF:000418">
    <property type="entry name" value="Iron-sulfur cluster carrier protein"/>
    <property type="match status" value="1"/>
</dbReference>